<dbReference type="Gene3D" id="3.40.50.1000">
    <property type="entry name" value="HAD superfamily/HAD-like"/>
    <property type="match status" value="1"/>
</dbReference>
<sequence>MSTLNEYILLFDIDGVLAMDGDVNNQNLSEIISLHPNIVEVFQNITFPVAILTHRSRREAEQILSALKINRKKLVGCFTAQDLLSSALLKHQYRTLLKQGLKKSFILPLLEDKYGFKKENIAMVDDRPENLSVLMKSGVGLTMLAPHVVFRSENSVMSFDLEQVISIFKQWVANHDQKTITTALTNKQRYLGGWSQTGMDIEMMNKTFIYCRRAVRKVRKSIAQVIR</sequence>
<gene>
    <name evidence="1" type="ORF">MNBD_GAMMA16-1329</name>
</gene>
<dbReference type="InterPro" id="IPR036412">
    <property type="entry name" value="HAD-like_sf"/>
</dbReference>
<reference evidence="1" key="1">
    <citation type="submission" date="2018-06" db="EMBL/GenBank/DDBJ databases">
        <authorList>
            <person name="Zhirakovskaya E."/>
        </authorList>
    </citation>
    <scope>NUCLEOTIDE SEQUENCE</scope>
</reference>
<name>A0A3B0ZPV1_9ZZZZ</name>
<evidence type="ECO:0008006" key="2">
    <source>
        <dbReference type="Google" id="ProtNLM"/>
    </source>
</evidence>
<dbReference type="EMBL" id="UOFO01000006">
    <property type="protein sequence ID" value="VAW83434.1"/>
    <property type="molecule type" value="Genomic_DNA"/>
</dbReference>
<accession>A0A3B0ZPV1</accession>
<evidence type="ECO:0000313" key="1">
    <source>
        <dbReference type="EMBL" id="VAW83434.1"/>
    </source>
</evidence>
<dbReference type="AlphaFoldDB" id="A0A3B0ZPV1"/>
<proteinExistence type="predicted"/>
<organism evidence="1">
    <name type="scientific">hydrothermal vent metagenome</name>
    <dbReference type="NCBI Taxonomy" id="652676"/>
    <lineage>
        <taxon>unclassified sequences</taxon>
        <taxon>metagenomes</taxon>
        <taxon>ecological metagenomes</taxon>
    </lineage>
</organism>
<dbReference type="SUPFAM" id="SSF56784">
    <property type="entry name" value="HAD-like"/>
    <property type="match status" value="1"/>
</dbReference>
<dbReference type="InterPro" id="IPR023214">
    <property type="entry name" value="HAD_sf"/>
</dbReference>
<protein>
    <recommendedName>
        <fullName evidence="2">FCP1 homology domain-containing protein</fullName>
    </recommendedName>
</protein>